<evidence type="ECO:0000256" key="4">
    <source>
        <dbReference type="ARBA" id="ARBA00023242"/>
    </source>
</evidence>
<feature type="compositionally biased region" description="Basic and acidic residues" evidence="5">
    <location>
        <begin position="122"/>
        <end position="133"/>
    </location>
</feature>
<dbReference type="Pfam" id="PF01388">
    <property type="entry name" value="ARID"/>
    <property type="match status" value="1"/>
</dbReference>
<keyword evidence="1" id="KW-0805">Transcription regulation</keyword>
<feature type="region of interest" description="Disordered" evidence="5">
    <location>
        <begin position="26"/>
        <end position="104"/>
    </location>
</feature>
<dbReference type="InterPro" id="IPR001606">
    <property type="entry name" value="ARID_dom"/>
</dbReference>
<sequence>MPYTSPPKSIDATLLQSLEQYDNLEVRTNLDNQLPTPIESSPEPNTMILHRRLIHPPDSDAETESETESAEPTSVDRSLTSSISSSSVNTTTSSPFHLQKSNQVEVQKGGRIKFRYYSSKTAKKEQPDTKMEESTATAASNEPHPFDALQLELNNIRQIAQSEQHLASEAFPPTLLSALIRAGHGSTIVPAPPGAPYAYYQMTPLVGLLPNGAGTNTIEGANWSSMIDTDTSTALKNEHSYGFTTESARTTDPAEFEAAVLAYLESLGVEDVSVDKLPCLDRRRLNLWALFHAVLEHGGSTHVTKHRKWKRVASLLGLPDTLTSASFTLRTYFNQFLAGFEEIFFAANPLIRSEIEDRNREEEE</sequence>
<comment type="caution">
    <text evidence="7">The sequence shown here is derived from an EMBL/GenBank/DDBJ whole genome shotgun (WGS) entry which is preliminary data.</text>
</comment>
<dbReference type="PROSITE" id="PS51011">
    <property type="entry name" value="ARID"/>
    <property type="match status" value="1"/>
</dbReference>
<dbReference type="PANTHER" id="PTHR15348:SF0">
    <property type="entry name" value="PROTEIN DEAD RINGER"/>
    <property type="match status" value="1"/>
</dbReference>
<dbReference type="InterPro" id="IPR036431">
    <property type="entry name" value="ARID_dom_sf"/>
</dbReference>
<feature type="compositionally biased region" description="Acidic residues" evidence="5">
    <location>
        <begin position="59"/>
        <end position="69"/>
    </location>
</feature>
<keyword evidence="8" id="KW-1185">Reference proteome</keyword>
<feature type="compositionally biased region" description="Polar residues" evidence="5">
    <location>
        <begin position="29"/>
        <end position="44"/>
    </location>
</feature>
<dbReference type="GO" id="GO:0003677">
    <property type="term" value="F:DNA binding"/>
    <property type="evidence" value="ECO:0007669"/>
    <property type="project" value="UniProtKB-KW"/>
</dbReference>
<name>A0AAD5S741_9FUNG</name>
<evidence type="ECO:0000313" key="8">
    <source>
        <dbReference type="Proteomes" id="UP001212841"/>
    </source>
</evidence>
<feature type="compositionally biased region" description="Polar residues" evidence="5">
    <location>
        <begin position="95"/>
        <end position="104"/>
    </location>
</feature>
<dbReference type="CDD" id="cd16100">
    <property type="entry name" value="ARID"/>
    <property type="match status" value="1"/>
</dbReference>
<dbReference type="GO" id="GO:0006357">
    <property type="term" value="P:regulation of transcription by RNA polymerase II"/>
    <property type="evidence" value="ECO:0007669"/>
    <property type="project" value="InterPro"/>
</dbReference>
<dbReference type="SMART" id="SM00501">
    <property type="entry name" value="BRIGHT"/>
    <property type="match status" value="1"/>
</dbReference>
<reference evidence="7" key="1">
    <citation type="submission" date="2020-05" db="EMBL/GenBank/DDBJ databases">
        <title>Phylogenomic resolution of chytrid fungi.</title>
        <authorList>
            <person name="Stajich J.E."/>
            <person name="Amses K."/>
            <person name="Simmons R."/>
            <person name="Seto K."/>
            <person name="Myers J."/>
            <person name="Bonds A."/>
            <person name="Quandt C.A."/>
            <person name="Barry K."/>
            <person name="Liu P."/>
            <person name="Grigoriev I."/>
            <person name="Longcore J.E."/>
            <person name="James T.Y."/>
        </authorList>
    </citation>
    <scope>NUCLEOTIDE SEQUENCE</scope>
    <source>
        <strain evidence="7">JEL0318</strain>
    </source>
</reference>
<protein>
    <recommendedName>
        <fullName evidence="6">ARID domain-containing protein</fullName>
    </recommendedName>
</protein>
<feature type="non-terminal residue" evidence="7">
    <location>
        <position position="364"/>
    </location>
</feature>
<evidence type="ECO:0000256" key="5">
    <source>
        <dbReference type="SAM" id="MobiDB-lite"/>
    </source>
</evidence>
<dbReference type="InterPro" id="IPR045147">
    <property type="entry name" value="ARI3A/B/C"/>
</dbReference>
<keyword evidence="3" id="KW-0804">Transcription</keyword>
<dbReference type="GO" id="GO:0005634">
    <property type="term" value="C:nucleus"/>
    <property type="evidence" value="ECO:0007669"/>
    <property type="project" value="TreeGrafter"/>
</dbReference>
<dbReference type="SUPFAM" id="SSF46774">
    <property type="entry name" value="ARID-like"/>
    <property type="match status" value="1"/>
</dbReference>
<dbReference type="Gene3D" id="1.10.150.60">
    <property type="entry name" value="ARID DNA-binding domain"/>
    <property type="match status" value="1"/>
</dbReference>
<dbReference type="AlphaFoldDB" id="A0AAD5S741"/>
<organism evidence="7 8">
    <name type="scientific">Rhizophlyctis rosea</name>
    <dbReference type="NCBI Taxonomy" id="64517"/>
    <lineage>
        <taxon>Eukaryota</taxon>
        <taxon>Fungi</taxon>
        <taxon>Fungi incertae sedis</taxon>
        <taxon>Chytridiomycota</taxon>
        <taxon>Chytridiomycota incertae sedis</taxon>
        <taxon>Chytridiomycetes</taxon>
        <taxon>Rhizophlyctidales</taxon>
        <taxon>Rhizophlyctidaceae</taxon>
        <taxon>Rhizophlyctis</taxon>
    </lineage>
</organism>
<dbReference type="Proteomes" id="UP001212841">
    <property type="component" value="Unassembled WGS sequence"/>
</dbReference>
<feature type="region of interest" description="Disordered" evidence="5">
    <location>
        <begin position="117"/>
        <end position="141"/>
    </location>
</feature>
<proteinExistence type="predicted"/>
<evidence type="ECO:0000259" key="6">
    <source>
        <dbReference type="PROSITE" id="PS51011"/>
    </source>
</evidence>
<evidence type="ECO:0000313" key="7">
    <source>
        <dbReference type="EMBL" id="KAJ3048130.1"/>
    </source>
</evidence>
<feature type="domain" description="ARID" evidence="6">
    <location>
        <begin position="250"/>
        <end position="345"/>
    </location>
</feature>
<accession>A0AAD5S741</accession>
<evidence type="ECO:0000256" key="1">
    <source>
        <dbReference type="ARBA" id="ARBA00023015"/>
    </source>
</evidence>
<keyword evidence="4" id="KW-0539">Nucleus</keyword>
<evidence type="ECO:0000256" key="3">
    <source>
        <dbReference type="ARBA" id="ARBA00023163"/>
    </source>
</evidence>
<dbReference type="PANTHER" id="PTHR15348">
    <property type="entry name" value="AT-RICH INTERACTIVE DOMAIN-CONTAINING PROTEIN ARID DOMAIN- CONTAINING PROTEIN DEAD RINGER PROTEIN B-CELL REGULATOR OF IGH TRANSCRIPTION BRIGHT"/>
    <property type="match status" value="1"/>
</dbReference>
<gene>
    <name evidence="7" type="ORF">HK097_010857</name>
</gene>
<evidence type="ECO:0000256" key="2">
    <source>
        <dbReference type="ARBA" id="ARBA00023125"/>
    </source>
</evidence>
<dbReference type="SMART" id="SM01014">
    <property type="entry name" value="ARID"/>
    <property type="match status" value="1"/>
</dbReference>
<feature type="compositionally biased region" description="Low complexity" evidence="5">
    <location>
        <begin position="70"/>
        <end position="94"/>
    </location>
</feature>
<keyword evidence="2" id="KW-0238">DNA-binding</keyword>
<dbReference type="EMBL" id="JADGJD010000843">
    <property type="protein sequence ID" value="KAJ3048130.1"/>
    <property type="molecule type" value="Genomic_DNA"/>
</dbReference>